<dbReference type="AlphaFoldDB" id="A0ABD5NLM6"/>
<dbReference type="GeneID" id="73903297"/>
<dbReference type="PROSITE" id="PS51318">
    <property type="entry name" value="TAT"/>
    <property type="match status" value="1"/>
</dbReference>
<evidence type="ECO:0000313" key="2">
    <source>
        <dbReference type="Proteomes" id="UP001595846"/>
    </source>
</evidence>
<comment type="caution">
    <text evidence="1">The sequence shown here is derived from an EMBL/GenBank/DDBJ whole genome shotgun (WGS) entry which is preliminary data.</text>
</comment>
<evidence type="ECO:0008006" key="3">
    <source>
        <dbReference type="Google" id="ProtNLM"/>
    </source>
</evidence>
<keyword evidence="2" id="KW-1185">Reference proteome</keyword>
<dbReference type="EMBL" id="JBHSAQ010000002">
    <property type="protein sequence ID" value="MFC3957916.1"/>
    <property type="molecule type" value="Genomic_DNA"/>
</dbReference>
<reference evidence="1 2" key="1">
    <citation type="journal article" date="2019" name="Int. J. Syst. Evol. Microbiol.">
        <title>The Global Catalogue of Microorganisms (GCM) 10K type strain sequencing project: providing services to taxonomists for standard genome sequencing and annotation.</title>
        <authorList>
            <consortium name="The Broad Institute Genomics Platform"/>
            <consortium name="The Broad Institute Genome Sequencing Center for Infectious Disease"/>
            <person name="Wu L."/>
            <person name="Ma J."/>
        </authorList>
    </citation>
    <scope>NUCLEOTIDE SEQUENCE [LARGE SCALE GENOMIC DNA]</scope>
    <source>
        <strain evidence="1 2">IBRC-M 10256</strain>
    </source>
</reference>
<dbReference type="InterPro" id="IPR006311">
    <property type="entry name" value="TAT_signal"/>
</dbReference>
<dbReference type="Proteomes" id="UP001595846">
    <property type="component" value="Unassembled WGS sequence"/>
</dbReference>
<protein>
    <recommendedName>
        <fullName evidence="3">Twin-arginine translocation signal domain-containing protein</fullName>
    </recommendedName>
</protein>
<sequence>MSNYNEQPDSDEPHASRRRILTAAGAAGGAIAATGVASAGSVADFSDEAAEEAVSSYQSVESVEAALDRDAILEPLADEGLIDEPSIDALGIEQLGPSSSSSDPLVAVDAVAYDGGPTALVHLQKEIDEGVVHVVLKPDIDEFGISFRADGESNATVLSCHFDGCDDDCSCEYRCRIIKSSEMCDGEIGMRPEYYCDCPGW</sequence>
<organism evidence="1 2">
    <name type="scientific">Halovivax cerinus</name>
    <dbReference type="NCBI Taxonomy" id="1487865"/>
    <lineage>
        <taxon>Archaea</taxon>
        <taxon>Methanobacteriati</taxon>
        <taxon>Methanobacteriota</taxon>
        <taxon>Stenosarchaea group</taxon>
        <taxon>Halobacteria</taxon>
        <taxon>Halobacteriales</taxon>
        <taxon>Natrialbaceae</taxon>
        <taxon>Halovivax</taxon>
    </lineage>
</organism>
<name>A0ABD5NLM6_9EURY</name>
<accession>A0ABD5NLM6</accession>
<dbReference type="RefSeq" id="WP_256530609.1">
    <property type="nucleotide sequence ID" value="NZ_CP101824.1"/>
</dbReference>
<proteinExistence type="predicted"/>
<evidence type="ECO:0000313" key="1">
    <source>
        <dbReference type="EMBL" id="MFC3957916.1"/>
    </source>
</evidence>
<gene>
    <name evidence="1" type="ORF">ACFOUR_05965</name>
</gene>